<comment type="caution">
    <text evidence="1">The sequence shown here is derived from an EMBL/GenBank/DDBJ whole genome shotgun (WGS) entry which is preliminary data.</text>
</comment>
<organism evidence="1">
    <name type="scientific">hydrocarbon metagenome</name>
    <dbReference type="NCBI Taxonomy" id="938273"/>
    <lineage>
        <taxon>unclassified sequences</taxon>
        <taxon>metagenomes</taxon>
        <taxon>ecological metagenomes</taxon>
    </lineage>
</organism>
<sequence>MKPKKFVWLICIRLVAFLINSESALTLQEKTKYTKFLMGSKIKLTPQEREKYAEAFIESATGLTLIISFLIQNVFKRRFYEM</sequence>
<dbReference type="AlphaFoldDB" id="A0A0W8FNB2"/>
<proteinExistence type="predicted"/>
<protein>
    <submittedName>
        <fullName evidence="1">Trap-type c4-dicarboxylate transport system, periplasmic component</fullName>
    </submittedName>
</protein>
<gene>
    <name evidence="1" type="ORF">ASZ90_007914</name>
</gene>
<dbReference type="EMBL" id="LNQE01000975">
    <property type="protein sequence ID" value="KUG22281.1"/>
    <property type="molecule type" value="Genomic_DNA"/>
</dbReference>
<accession>A0A0W8FNB2</accession>
<reference evidence="1" key="1">
    <citation type="journal article" date="2015" name="Proc. Natl. Acad. Sci. U.S.A.">
        <title>Networks of energetic and metabolic interactions define dynamics in microbial communities.</title>
        <authorList>
            <person name="Embree M."/>
            <person name="Liu J.K."/>
            <person name="Al-Bassam M.M."/>
            <person name="Zengler K."/>
        </authorList>
    </citation>
    <scope>NUCLEOTIDE SEQUENCE</scope>
</reference>
<evidence type="ECO:0000313" key="1">
    <source>
        <dbReference type="EMBL" id="KUG22281.1"/>
    </source>
</evidence>
<name>A0A0W8FNB2_9ZZZZ</name>